<dbReference type="EMBL" id="JAGDYM010000005">
    <property type="protein sequence ID" value="MBO1901348.1"/>
    <property type="molecule type" value="Genomic_DNA"/>
</dbReference>
<feature type="transmembrane region" description="Helical" evidence="10">
    <location>
        <begin position="358"/>
        <end position="379"/>
    </location>
</feature>
<reference evidence="11" key="1">
    <citation type="submission" date="2021-03" db="EMBL/GenBank/DDBJ databases">
        <title>Leucobacter chromiisoli sp. nov., isolated from chromium-containing soil of chemical plant.</title>
        <authorList>
            <person name="Xu Z."/>
        </authorList>
    </citation>
    <scope>NUCLEOTIDE SEQUENCE</scope>
    <source>
        <strain evidence="11">S27</strain>
    </source>
</reference>
<comment type="similarity">
    <text evidence="2">Belongs to the dicarboxylate/amino acid:cation symporter (DAACS) (TC 2.A.23) family.</text>
</comment>
<dbReference type="InterPro" id="IPR036458">
    <property type="entry name" value="Na:dicarbo_symporter_sf"/>
</dbReference>
<keyword evidence="12" id="KW-1185">Reference proteome</keyword>
<feature type="transmembrane region" description="Helical" evidence="10">
    <location>
        <begin position="288"/>
        <end position="308"/>
    </location>
</feature>
<dbReference type="Gene3D" id="1.10.3860.10">
    <property type="entry name" value="Sodium:dicarboxylate symporter"/>
    <property type="match status" value="1"/>
</dbReference>
<organism evidence="11 12">
    <name type="scientific">Leucobacter weissii</name>
    <dbReference type="NCBI Taxonomy" id="1983706"/>
    <lineage>
        <taxon>Bacteria</taxon>
        <taxon>Bacillati</taxon>
        <taxon>Actinomycetota</taxon>
        <taxon>Actinomycetes</taxon>
        <taxon>Micrococcales</taxon>
        <taxon>Microbacteriaceae</taxon>
        <taxon>Leucobacter</taxon>
    </lineage>
</organism>
<dbReference type="GO" id="GO:0005886">
    <property type="term" value="C:plasma membrane"/>
    <property type="evidence" value="ECO:0007669"/>
    <property type="project" value="TreeGrafter"/>
</dbReference>
<protein>
    <recommendedName>
        <fullName evidence="3">L-cystine uptake protein TcyP</fullName>
    </recommendedName>
    <alternativeName>
        <fullName evidence="8">Transporter of cystine TcyP</fullName>
    </alternativeName>
</protein>
<dbReference type="InterPro" id="IPR001991">
    <property type="entry name" value="Na-dicarboxylate_symporter"/>
</dbReference>
<keyword evidence="4" id="KW-0813">Transport</keyword>
<dbReference type="Proteomes" id="UP000664382">
    <property type="component" value="Unassembled WGS sequence"/>
</dbReference>
<comment type="subcellular location">
    <subcellularLocation>
        <location evidence="1">Membrane</location>
        <topology evidence="1">Multi-pass membrane protein</topology>
    </subcellularLocation>
</comment>
<dbReference type="Pfam" id="PF00375">
    <property type="entry name" value="SDF"/>
    <property type="match status" value="1"/>
</dbReference>
<evidence type="ECO:0000256" key="8">
    <source>
        <dbReference type="ARBA" id="ARBA00031293"/>
    </source>
</evidence>
<dbReference type="SUPFAM" id="SSF118215">
    <property type="entry name" value="Proton glutamate symport protein"/>
    <property type="match status" value="1"/>
</dbReference>
<evidence type="ECO:0000256" key="3">
    <source>
        <dbReference type="ARBA" id="ARBA00022031"/>
    </source>
</evidence>
<dbReference type="PANTHER" id="PTHR42865:SF5">
    <property type="entry name" value="L-CYSTINE TRANSPORTER TCYP"/>
    <property type="match status" value="1"/>
</dbReference>
<keyword evidence="6 10" id="KW-1133">Transmembrane helix</keyword>
<evidence type="ECO:0000256" key="9">
    <source>
        <dbReference type="SAM" id="MobiDB-lite"/>
    </source>
</evidence>
<feature type="transmembrane region" description="Helical" evidence="10">
    <location>
        <begin position="97"/>
        <end position="123"/>
    </location>
</feature>
<evidence type="ECO:0000256" key="2">
    <source>
        <dbReference type="ARBA" id="ARBA00006148"/>
    </source>
</evidence>
<feature type="transmembrane region" description="Helical" evidence="10">
    <location>
        <begin position="328"/>
        <end position="351"/>
    </location>
</feature>
<feature type="transmembrane region" description="Helical" evidence="10">
    <location>
        <begin position="207"/>
        <end position="229"/>
    </location>
</feature>
<evidence type="ECO:0000256" key="6">
    <source>
        <dbReference type="ARBA" id="ARBA00022989"/>
    </source>
</evidence>
<accession>A0A939SBG3</accession>
<name>A0A939SBG3_9MICO</name>
<dbReference type="AlphaFoldDB" id="A0A939SBG3"/>
<evidence type="ECO:0000256" key="5">
    <source>
        <dbReference type="ARBA" id="ARBA00022692"/>
    </source>
</evidence>
<feature type="transmembrane region" description="Helical" evidence="10">
    <location>
        <begin position="32"/>
        <end position="52"/>
    </location>
</feature>
<dbReference type="PRINTS" id="PR00173">
    <property type="entry name" value="EDTRNSPORT"/>
</dbReference>
<dbReference type="GO" id="GO:0015184">
    <property type="term" value="F:L-cystine transmembrane transporter activity"/>
    <property type="evidence" value="ECO:0007669"/>
    <property type="project" value="TreeGrafter"/>
</dbReference>
<feature type="transmembrane region" description="Helical" evidence="10">
    <location>
        <begin position="64"/>
        <end position="85"/>
    </location>
</feature>
<gene>
    <name evidence="11" type="ORF">J4H92_05230</name>
</gene>
<evidence type="ECO:0000256" key="10">
    <source>
        <dbReference type="SAM" id="Phobius"/>
    </source>
</evidence>
<evidence type="ECO:0000313" key="12">
    <source>
        <dbReference type="Proteomes" id="UP000664382"/>
    </source>
</evidence>
<evidence type="ECO:0000313" key="11">
    <source>
        <dbReference type="EMBL" id="MBO1901348.1"/>
    </source>
</evidence>
<feature type="transmembrane region" description="Helical" evidence="10">
    <location>
        <begin position="241"/>
        <end position="267"/>
    </location>
</feature>
<feature type="region of interest" description="Disordered" evidence="9">
    <location>
        <begin position="482"/>
        <end position="526"/>
    </location>
</feature>
<evidence type="ECO:0000256" key="7">
    <source>
        <dbReference type="ARBA" id="ARBA00023136"/>
    </source>
</evidence>
<dbReference type="RefSeq" id="WP_208096852.1">
    <property type="nucleotide sequence ID" value="NZ_JAGDYM010000005.1"/>
</dbReference>
<feature type="transmembrane region" description="Helical" evidence="10">
    <location>
        <begin position="164"/>
        <end position="186"/>
    </location>
</feature>
<proteinExistence type="inferred from homology"/>
<feature type="transmembrane region" description="Helical" evidence="10">
    <location>
        <begin position="6"/>
        <end position="25"/>
    </location>
</feature>
<comment type="caution">
    <text evidence="11">The sequence shown here is derived from an EMBL/GenBank/DDBJ whole genome shotgun (WGS) entry which is preliminary data.</text>
</comment>
<keyword evidence="5 10" id="KW-0812">Transmembrane</keyword>
<sequence>MESFDWSGVIALAVAVAASAGIFVLRRRRIANLSVLIIVALFLGVGIGIVFRDHLDLITPAGDIYVRIISAVVAPLIIVSILSSVTSLGNIAKLRSIGVSSVFWLLLTNLIAIFLTLGLALFFQVGKGFDPQLEGVDGSGYTELVTPLDQVIVGFFPSNVVGDIASNSIIPIIVTSLVLAVAYLAVASKKGEETVRPFKDFVDAVKLVLFKAVGFIIELTPYAVLVIIADSAARVTASIETVWAYFSVVLLAFVASFASAYLVNGVLLRVWADVSPSAFFKKLTAAQYTAFTTQSSIGTLPLTTSALVRKVGVSEDVANFTAPLGTTIGMPGCAGVWPILVAIFGVNALGIDYGFQDYVVLVVLGLLVSLGTAGVPGTALITATAVVSAVGLPVEIVVLLVPVNALVGTVSTMANVSAAATAAAIVGRRQNELDDDIFTERAVYDEDPPEGGAEATRPLDQRVVAGAAAGSAAFVAATGGAAAGDGADIRPRHGLGGESDETAPTAVLDRPSAEQKYTAPTGQCEI</sequence>
<evidence type="ECO:0000256" key="1">
    <source>
        <dbReference type="ARBA" id="ARBA00004141"/>
    </source>
</evidence>
<dbReference type="PANTHER" id="PTHR42865">
    <property type="entry name" value="PROTON/GLUTAMATE-ASPARTATE SYMPORTER"/>
    <property type="match status" value="1"/>
</dbReference>
<feature type="transmembrane region" description="Helical" evidence="10">
    <location>
        <begin position="385"/>
        <end position="407"/>
    </location>
</feature>
<evidence type="ECO:0000256" key="4">
    <source>
        <dbReference type="ARBA" id="ARBA00022448"/>
    </source>
</evidence>
<keyword evidence="7 10" id="KW-0472">Membrane</keyword>
<dbReference type="GO" id="GO:0015293">
    <property type="term" value="F:symporter activity"/>
    <property type="evidence" value="ECO:0007669"/>
    <property type="project" value="InterPro"/>
</dbReference>